<comment type="similarity">
    <text evidence="2">Belongs to the diacylglycerol/lipid kinase family.</text>
</comment>
<dbReference type="SUPFAM" id="SSF111331">
    <property type="entry name" value="NAD kinase/diacylglycerol kinase-like"/>
    <property type="match status" value="1"/>
</dbReference>
<feature type="non-terminal residue" evidence="14">
    <location>
        <position position="1"/>
    </location>
</feature>
<keyword evidence="5" id="KW-0479">Metal-binding</keyword>
<dbReference type="InterPro" id="IPR001206">
    <property type="entry name" value="Diacylglycerol_kinase_cat_dom"/>
</dbReference>
<organism evidence="14 15">
    <name type="scientific">Kouleothrix aurantiaca</name>
    <dbReference type="NCBI Taxonomy" id="186479"/>
    <lineage>
        <taxon>Bacteria</taxon>
        <taxon>Bacillati</taxon>
        <taxon>Chloroflexota</taxon>
        <taxon>Chloroflexia</taxon>
        <taxon>Chloroflexales</taxon>
        <taxon>Roseiflexineae</taxon>
        <taxon>Roseiflexaceae</taxon>
        <taxon>Kouleothrix</taxon>
    </lineage>
</organism>
<dbReference type="Gene3D" id="2.60.200.40">
    <property type="match status" value="1"/>
</dbReference>
<dbReference type="NCBIfam" id="TIGR00147">
    <property type="entry name" value="YegS/Rv2252/BmrU family lipid kinase"/>
    <property type="match status" value="1"/>
</dbReference>
<dbReference type="PANTHER" id="PTHR12358:SF106">
    <property type="entry name" value="LIPID KINASE YEGS"/>
    <property type="match status" value="1"/>
</dbReference>
<evidence type="ECO:0000313" key="14">
    <source>
        <dbReference type="EMBL" id="KPV47908.1"/>
    </source>
</evidence>
<evidence type="ECO:0000313" key="15">
    <source>
        <dbReference type="Proteomes" id="UP000050509"/>
    </source>
</evidence>
<dbReference type="PANTHER" id="PTHR12358">
    <property type="entry name" value="SPHINGOSINE KINASE"/>
    <property type="match status" value="1"/>
</dbReference>
<comment type="caution">
    <text evidence="14">The sequence shown here is derived from an EMBL/GenBank/DDBJ whole genome shotgun (WGS) entry which is preliminary data.</text>
</comment>
<feature type="non-terminal residue" evidence="14">
    <location>
        <position position="235"/>
    </location>
</feature>
<keyword evidence="3" id="KW-0444">Lipid biosynthesis</keyword>
<keyword evidence="10" id="KW-0443">Lipid metabolism</keyword>
<reference evidence="14 15" key="1">
    <citation type="submission" date="2015-09" db="EMBL/GenBank/DDBJ databases">
        <title>Draft genome sequence of Kouleothrix aurantiaca JCM 19913.</title>
        <authorList>
            <person name="Hemp J."/>
        </authorList>
    </citation>
    <scope>NUCLEOTIDE SEQUENCE [LARGE SCALE GENOMIC DNA]</scope>
    <source>
        <strain evidence="14 15">COM-B</strain>
    </source>
</reference>
<evidence type="ECO:0000256" key="12">
    <source>
        <dbReference type="ARBA" id="ARBA00023264"/>
    </source>
</evidence>
<dbReference type="GO" id="GO:0005524">
    <property type="term" value="F:ATP binding"/>
    <property type="evidence" value="ECO:0007669"/>
    <property type="project" value="UniProtKB-KW"/>
</dbReference>
<dbReference type="GO" id="GO:0005886">
    <property type="term" value="C:plasma membrane"/>
    <property type="evidence" value="ECO:0007669"/>
    <property type="project" value="TreeGrafter"/>
</dbReference>
<keyword evidence="11" id="KW-0594">Phospholipid biosynthesis</keyword>
<evidence type="ECO:0000256" key="11">
    <source>
        <dbReference type="ARBA" id="ARBA00023209"/>
    </source>
</evidence>
<keyword evidence="6" id="KW-0547">Nucleotide-binding</keyword>
<keyword evidence="4" id="KW-0808">Transferase</keyword>
<accession>A0A0P9CXZ9</accession>
<dbReference type="InterPro" id="IPR017438">
    <property type="entry name" value="ATP-NAD_kinase_N"/>
</dbReference>
<dbReference type="EMBL" id="LJCR01003118">
    <property type="protein sequence ID" value="KPV47908.1"/>
    <property type="molecule type" value="Genomic_DNA"/>
</dbReference>
<evidence type="ECO:0000256" key="10">
    <source>
        <dbReference type="ARBA" id="ARBA00023098"/>
    </source>
</evidence>
<dbReference type="Gene3D" id="3.40.50.10330">
    <property type="entry name" value="Probable inorganic polyphosphate/atp-NAD kinase, domain 1"/>
    <property type="match status" value="1"/>
</dbReference>
<gene>
    <name evidence="14" type="ORF">SE17_40925</name>
</gene>
<dbReference type="GO" id="GO:0046872">
    <property type="term" value="F:metal ion binding"/>
    <property type="evidence" value="ECO:0007669"/>
    <property type="project" value="UniProtKB-KW"/>
</dbReference>
<dbReference type="SMART" id="SM00046">
    <property type="entry name" value="DAGKc"/>
    <property type="match status" value="1"/>
</dbReference>
<keyword evidence="9" id="KW-0460">Magnesium</keyword>
<proteinExistence type="inferred from homology"/>
<comment type="cofactor">
    <cofactor evidence="1">
        <name>Mg(2+)</name>
        <dbReference type="ChEBI" id="CHEBI:18420"/>
    </cofactor>
</comment>
<evidence type="ECO:0000256" key="7">
    <source>
        <dbReference type="ARBA" id="ARBA00022777"/>
    </source>
</evidence>
<protein>
    <submittedName>
        <fullName evidence="14">Diacylglycerol kinase</fullName>
    </submittedName>
</protein>
<evidence type="ECO:0000256" key="5">
    <source>
        <dbReference type="ARBA" id="ARBA00022723"/>
    </source>
</evidence>
<dbReference type="GO" id="GO:0004143">
    <property type="term" value="F:ATP-dependent diacylglycerol kinase activity"/>
    <property type="evidence" value="ECO:0007669"/>
    <property type="project" value="TreeGrafter"/>
</dbReference>
<dbReference type="PROSITE" id="PS50146">
    <property type="entry name" value="DAGK"/>
    <property type="match status" value="1"/>
</dbReference>
<evidence type="ECO:0000256" key="6">
    <source>
        <dbReference type="ARBA" id="ARBA00022741"/>
    </source>
</evidence>
<keyword evidence="12" id="KW-1208">Phospholipid metabolism</keyword>
<dbReference type="InterPro" id="IPR050187">
    <property type="entry name" value="Lipid_Phosphate_FormReg"/>
</dbReference>
<dbReference type="InterPro" id="IPR005218">
    <property type="entry name" value="Diacylglycerol/lipid_kinase"/>
</dbReference>
<evidence type="ECO:0000256" key="4">
    <source>
        <dbReference type="ARBA" id="ARBA00022679"/>
    </source>
</evidence>
<sequence>ASQAGSREADIHTAGEIWRAHGWQVEMQPTRGPGDGARIARQAAADGFDVVIAAGGDGTVNEVVNGLAGTQTALGALPIGTVNVWVRELGIPLQPRAAAEALLACRPRAIDLGRAGDRYFLLMSGIGFDAAVTAEVRSSEKRRLGIFAYLLRAVNLATRFRGTVARIVIDGKPIRTRVLMVVLGNSQLYGGLVKVTSRASIDDGLLDVCIIKGRTLWSAPFRLLSLITQRYNIDP</sequence>
<evidence type="ECO:0000256" key="2">
    <source>
        <dbReference type="ARBA" id="ARBA00005983"/>
    </source>
</evidence>
<evidence type="ECO:0000256" key="3">
    <source>
        <dbReference type="ARBA" id="ARBA00022516"/>
    </source>
</evidence>
<feature type="domain" description="DAGKc" evidence="13">
    <location>
        <begin position="1"/>
        <end position="119"/>
    </location>
</feature>
<name>A0A0P9CXZ9_9CHLR</name>
<dbReference type="InterPro" id="IPR016064">
    <property type="entry name" value="NAD/diacylglycerol_kinase_sf"/>
</dbReference>
<dbReference type="Proteomes" id="UP000050509">
    <property type="component" value="Unassembled WGS sequence"/>
</dbReference>
<evidence type="ECO:0000259" key="13">
    <source>
        <dbReference type="PROSITE" id="PS50146"/>
    </source>
</evidence>
<dbReference type="InterPro" id="IPR045540">
    <property type="entry name" value="YegS/DAGK_C"/>
</dbReference>
<dbReference type="Pfam" id="PF00781">
    <property type="entry name" value="DAGK_cat"/>
    <property type="match status" value="1"/>
</dbReference>
<evidence type="ECO:0000256" key="1">
    <source>
        <dbReference type="ARBA" id="ARBA00001946"/>
    </source>
</evidence>
<keyword evidence="7 14" id="KW-0418">Kinase</keyword>
<dbReference type="AlphaFoldDB" id="A0A0P9CXZ9"/>
<evidence type="ECO:0000256" key="8">
    <source>
        <dbReference type="ARBA" id="ARBA00022840"/>
    </source>
</evidence>
<keyword evidence="8" id="KW-0067">ATP-binding</keyword>
<dbReference type="GO" id="GO:0008654">
    <property type="term" value="P:phospholipid biosynthetic process"/>
    <property type="evidence" value="ECO:0007669"/>
    <property type="project" value="UniProtKB-KW"/>
</dbReference>
<evidence type="ECO:0000256" key="9">
    <source>
        <dbReference type="ARBA" id="ARBA00022842"/>
    </source>
</evidence>
<dbReference type="Pfam" id="PF19279">
    <property type="entry name" value="YegS_C"/>
    <property type="match status" value="1"/>
</dbReference>
<keyword evidence="15" id="KW-1185">Reference proteome</keyword>